<evidence type="ECO:0000256" key="8">
    <source>
        <dbReference type="SAM" id="Phobius"/>
    </source>
</evidence>
<evidence type="ECO:0000256" key="6">
    <source>
        <dbReference type="ARBA" id="ARBA00023136"/>
    </source>
</evidence>
<sequence length="444" mass="48935">MPSPTNVSSARSTPPDGKAIERHKTAITDDDALLKWSRLSHFTPTVWTVLIGTLMARTSYFMAWPFLIVILYKDFQADAITVGGMLASSAVVGVFAGLYSGFLSDKFGRKWVMISGCMVAALCYAGIGFANALWQFFVLIMCCGLMRPMIEAPAKAVISDNLSNVKDRELAMNVRYFIINLGGAIGPLIGITLALKQPQVLFVITGGIYVLFSLLYWNCFRLYPEVKQQGASEVTHFGRTLRVVLKDRLFIKLLIANIIMMFVYGQYESSIPQIIVRSGLDNAAFFVSALVMVNTCTIILFQFPILRLLQRFPLFTRSQIGMGLMALSQVGFLMVPVDWPMGWLIACFVLSLGEVIAFPTLNVQIDKLAPAHLRGSYFGAAAIYSLGFAFAPLLGGVIIQMYGASELFFLCLGACAVMMVLYSAVSRHERQKTLAETQQVASEC</sequence>
<comment type="caution">
    <text evidence="10">The sequence shown here is derived from an EMBL/GenBank/DDBJ whole genome shotgun (WGS) entry which is preliminary data.</text>
</comment>
<dbReference type="CDD" id="cd17329">
    <property type="entry name" value="MFS_MdtH_MDR_like"/>
    <property type="match status" value="1"/>
</dbReference>
<feature type="transmembrane region" description="Helical" evidence="8">
    <location>
        <begin position="111"/>
        <end position="140"/>
    </location>
</feature>
<dbReference type="InterPro" id="IPR011701">
    <property type="entry name" value="MFS"/>
</dbReference>
<evidence type="ECO:0000256" key="4">
    <source>
        <dbReference type="ARBA" id="ARBA00022692"/>
    </source>
</evidence>
<feature type="transmembrane region" description="Helical" evidence="8">
    <location>
        <begin position="343"/>
        <end position="365"/>
    </location>
</feature>
<feature type="transmembrane region" description="Helical" evidence="8">
    <location>
        <begin position="249"/>
        <end position="267"/>
    </location>
</feature>
<dbReference type="SUPFAM" id="SSF103473">
    <property type="entry name" value="MFS general substrate transporter"/>
    <property type="match status" value="1"/>
</dbReference>
<feature type="transmembrane region" description="Helical" evidence="8">
    <location>
        <begin position="176"/>
        <end position="195"/>
    </location>
</feature>
<feature type="compositionally biased region" description="Polar residues" evidence="7">
    <location>
        <begin position="1"/>
        <end position="12"/>
    </location>
</feature>
<accession>A0A2T3P3C7</accession>
<feature type="transmembrane region" description="Helical" evidence="8">
    <location>
        <begin position="318"/>
        <end position="337"/>
    </location>
</feature>
<evidence type="ECO:0000256" key="5">
    <source>
        <dbReference type="ARBA" id="ARBA00022989"/>
    </source>
</evidence>
<dbReference type="EMBL" id="PYLZ01000010">
    <property type="protein sequence ID" value="PSW23029.1"/>
    <property type="molecule type" value="Genomic_DNA"/>
</dbReference>
<dbReference type="PANTHER" id="PTHR23517:SF2">
    <property type="entry name" value="MULTIDRUG RESISTANCE PROTEIN MDTH"/>
    <property type="match status" value="1"/>
</dbReference>
<evidence type="ECO:0000313" key="11">
    <source>
        <dbReference type="Proteomes" id="UP000240481"/>
    </source>
</evidence>
<dbReference type="InterPro" id="IPR036259">
    <property type="entry name" value="MFS_trans_sf"/>
</dbReference>
<feature type="transmembrane region" description="Helical" evidence="8">
    <location>
        <begin position="377"/>
        <end position="401"/>
    </location>
</feature>
<feature type="transmembrane region" description="Helical" evidence="8">
    <location>
        <begin position="79"/>
        <end position="99"/>
    </location>
</feature>
<dbReference type="PROSITE" id="PS00216">
    <property type="entry name" value="SUGAR_TRANSPORT_1"/>
    <property type="match status" value="1"/>
</dbReference>
<keyword evidence="5 8" id="KW-1133">Transmembrane helix</keyword>
<keyword evidence="4 8" id="KW-0812">Transmembrane</keyword>
<proteinExistence type="predicted"/>
<feature type="domain" description="Major facilitator superfamily (MFS) profile" evidence="9">
    <location>
        <begin position="45"/>
        <end position="431"/>
    </location>
</feature>
<dbReference type="Pfam" id="PF07690">
    <property type="entry name" value="MFS_1"/>
    <property type="match status" value="1"/>
</dbReference>
<dbReference type="OrthoDB" id="3237211at2"/>
<dbReference type="Proteomes" id="UP000240481">
    <property type="component" value="Unassembled WGS sequence"/>
</dbReference>
<dbReference type="Gene3D" id="1.20.1250.20">
    <property type="entry name" value="MFS general substrate transporter like domains"/>
    <property type="match status" value="1"/>
</dbReference>
<evidence type="ECO:0000256" key="1">
    <source>
        <dbReference type="ARBA" id="ARBA00004651"/>
    </source>
</evidence>
<dbReference type="AlphaFoldDB" id="A0A2T3P3C7"/>
<evidence type="ECO:0000313" key="10">
    <source>
        <dbReference type="EMBL" id="PSW23029.1"/>
    </source>
</evidence>
<feature type="transmembrane region" description="Helical" evidence="8">
    <location>
        <begin position="407"/>
        <end position="425"/>
    </location>
</feature>
<keyword evidence="6 8" id="KW-0472">Membrane</keyword>
<evidence type="ECO:0000259" key="9">
    <source>
        <dbReference type="PROSITE" id="PS50850"/>
    </source>
</evidence>
<evidence type="ECO:0000256" key="7">
    <source>
        <dbReference type="SAM" id="MobiDB-lite"/>
    </source>
</evidence>
<keyword evidence="11" id="KW-1185">Reference proteome</keyword>
<feature type="transmembrane region" description="Helical" evidence="8">
    <location>
        <begin position="46"/>
        <end position="72"/>
    </location>
</feature>
<evidence type="ECO:0000256" key="3">
    <source>
        <dbReference type="ARBA" id="ARBA00022475"/>
    </source>
</evidence>
<keyword evidence="3" id="KW-1003">Cell membrane</keyword>
<dbReference type="PROSITE" id="PS50850">
    <property type="entry name" value="MFS"/>
    <property type="match status" value="1"/>
</dbReference>
<dbReference type="RefSeq" id="WP_107302937.1">
    <property type="nucleotide sequence ID" value="NZ_AP024853.1"/>
</dbReference>
<reference evidence="10 11" key="1">
    <citation type="submission" date="2018-01" db="EMBL/GenBank/DDBJ databases">
        <title>Whole genome sequencing of Histamine producing bacteria.</title>
        <authorList>
            <person name="Butler K."/>
        </authorList>
    </citation>
    <scope>NUCLEOTIDE SEQUENCE [LARGE SCALE GENOMIC DNA]</scope>
    <source>
        <strain evidence="10 11">DSM 24669</strain>
    </source>
</reference>
<dbReference type="PANTHER" id="PTHR23517">
    <property type="entry name" value="RESISTANCE PROTEIN MDTM, PUTATIVE-RELATED-RELATED"/>
    <property type="match status" value="1"/>
</dbReference>
<dbReference type="GO" id="GO:0005886">
    <property type="term" value="C:plasma membrane"/>
    <property type="evidence" value="ECO:0007669"/>
    <property type="project" value="UniProtKB-SubCell"/>
</dbReference>
<feature type="region of interest" description="Disordered" evidence="7">
    <location>
        <begin position="1"/>
        <end position="21"/>
    </location>
</feature>
<comment type="subcellular location">
    <subcellularLocation>
        <location evidence="1">Cell membrane</location>
        <topology evidence="1">Multi-pass membrane protein</topology>
    </subcellularLocation>
</comment>
<gene>
    <name evidence="10" type="ORF">C9I94_17785</name>
</gene>
<keyword evidence="2" id="KW-0813">Transport</keyword>
<protein>
    <submittedName>
        <fullName evidence="10">MFS transporter</fullName>
    </submittedName>
</protein>
<evidence type="ECO:0000256" key="2">
    <source>
        <dbReference type="ARBA" id="ARBA00022448"/>
    </source>
</evidence>
<dbReference type="InterPro" id="IPR005829">
    <property type="entry name" value="Sugar_transporter_CS"/>
</dbReference>
<feature type="transmembrane region" description="Helical" evidence="8">
    <location>
        <begin position="201"/>
        <end position="219"/>
    </location>
</feature>
<name>A0A2T3P3C7_9GAMM</name>
<organism evidence="10 11">
    <name type="scientific">Photobacterium swingsii</name>
    <dbReference type="NCBI Taxonomy" id="680026"/>
    <lineage>
        <taxon>Bacteria</taxon>
        <taxon>Pseudomonadati</taxon>
        <taxon>Pseudomonadota</taxon>
        <taxon>Gammaproteobacteria</taxon>
        <taxon>Vibrionales</taxon>
        <taxon>Vibrionaceae</taxon>
        <taxon>Photobacterium</taxon>
    </lineage>
</organism>
<dbReference type="GO" id="GO:0022857">
    <property type="term" value="F:transmembrane transporter activity"/>
    <property type="evidence" value="ECO:0007669"/>
    <property type="project" value="InterPro"/>
</dbReference>
<dbReference type="InterPro" id="IPR050171">
    <property type="entry name" value="MFS_Transporters"/>
</dbReference>
<dbReference type="InterPro" id="IPR020846">
    <property type="entry name" value="MFS_dom"/>
</dbReference>
<feature type="transmembrane region" description="Helical" evidence="8">
    <location>
        <begin position="283"/>
        <end position="306"/>
    </location>
</feature>